<dbReference type="InterPro" id="IPR020846">
    <property type="entry name" value="MFS_dom"/>
</dbReference>
<feature type="transmembrane region" description="Helical" evidence="8">
    <location>
        <begin position="170"/>
        <end position="191"/>
    </location>
</feature>
<evidence type="ECO:0000256" key="7">
    <source>
        <dbReference type="ARBA" id="ARBA00023136"/>
    </source>
</evidence>
<feature type="transmembrane region" description="Helical" evidence="8">
    <location>
        <begin position="352"/>
        <end position="369"/>
    </location>
</feature>
<dbReference type="CDD" id="cd17346">
    <property type="entry name" value="MFS_DtpA_like"/>
    <property type="match status" value="1"/>
</dbReference>
<dbReference type="SUPFAM" id="SSF103473">
    <property type="entry name" value="MFS general substrate transporter"/>
    <property type="match status" value="2"/>
</dbReference>
<dbReference type="InterPro" id="IPR050171">
    <property type="entry name" value="MFS_Transporters"/>
</dbReference>
<feature type="transmembrane region" description="Helical" evidence="8">
    <location>
        <begin position="81"/>
        <end position="98"/>
    </location>
</feature>
<evidence type="ECO:0000256" key="3">
    <source>
        <dbReference type="ARBA" id="ARBA00022475"/>
    </source>
</evidence>
<feature type="transmembrane region" description="Helical" evidence="8">
    <location>
        <begin position="141"/>
        <end position="164"/>
    </location>
</feature>
<dbReference type="PANTHER" id="PTHR23517:SF15">
    <property type="entry name" value="PROTON-DEPENDENT OLIGOPEPTIDE FAMILY TRANSPORT PROTEIN"/>
    <property type="match status" value="1"/>
</dbReference>
<keyword evidence="5" id="KW-0571">Peptide transport</keyword>
<keyword evidence="5" id="KW-0653">Protein transport</keyword>
<dbReference type="InterPro" id="IPR005279">
    <property type="entry name" value="Dipep/tripep_permease"/>
</dbReference>
<sequence length="497" mass="53353">MQTALATPNRTRQFSVVLAIEFWERFGYYGMQGLLLLFLVQKLGFADGAANLLWGAFAALTYAAPAIGGWLGDQVLGSRRAMVAGATCLGLGYVLLALPATQHWLIYLGMGTISIGNGMFKPNVANLVRRIYEGDDSRLDAAFTLYYMSVNIGSAVSLLLSPVIAAHFGWHAGFGASAIGLAAGLVVFSLLRARLSAIGSAPDFRPLPSRTAVLTILGVVAAILIVMFVLQHPELARFTIWAAGLCTAGVLAWLFGRLAPHERPGLLIACLLIVEVMAYFIFYQQQATSLTLFALRNVEPELSIGGVVLAHLSAGQFQSLNPIWIMIFSPALAWLYGTLGKRGRDPQVSTKFLVGFALVTTAFLVWWLATGSGAPARVSPWVMVLAYGFISAGELLISALSLAMISRYTPQRLSAFMMGALFVAYGVALYIGSAVANLAALPPALRTAPPEQTLPIYHHLFLGLMEFGLVVTLLAALLIPVMRRLERAHARGVQAVA</sequence>
<evidence type="ECO:0000256" key="4">
    <source>
        <dbReference type="ARBA" id="ARBA00022692"/>
    </source>
</evidence>
<evidence type="ECO:0000259" key="9">
    <source>
        <dbReference type="PROSITE" id="PS50850"/>
    </source>
</evidence>
<feature type="transmembrane region" description="Helical" evidence="8">
    <location>
        <begin position="212"/>
        <end position="230"/>
    </location>
</feature>
<feature type="transmembrane region" description="Helical" evidence="8">
    <location>
        <begin position="236"/>
        <end position="254"/>
    </location>
</feature>
<comment type="caution">
    <text evidence="10">The sequence shown here is derived from an EMBL/GenBank/DDBJ whole genome shotgun (WGS) entry which is preliminary data.</text>
</comment>
<keyword evidence="6 8" id="KW-1133">Transmembrane helix</keyword>
<feature type="transmembrane region" description="Helical" evidence="8">
    <location>
        <begin position="266"/>
        <end position="283"/>
    </location>
</feature>
<keyword evidence="3" id="KW-1003">Cell membrane</keyword>
<evidence type="ECO:0000256" key="2">
    <source>
        <dbReference type="ARBA" id="ARBA00022448"/>
    </source>
</evidence>
<dbReference type="RefSeq" id="WP_422864057.1">
    <property type="nucleotide sequence ID" value="NZ_JAMSKV010000006.1"/>
</dbReference>
<dbReference type="Proteomes" id="UP001524587">
    <property type="component" value="Unassembled WGS sequence"/>
</dbReference>
<evidence type="ECO:0000256" key="1">
    <source>
        <dbReference type="ARBA" id="ARBA00004651"/>
    </source>
</evidence>
<keyword evidence="2" id="KW-0813">Transport</keyword>
<protein>
    <submittedName>
        <fullName evidence="10">Oligopeptide:H+ symporter</fullName>
    </submittedName>
</protein>
<feature type="transmembrane region" description="Helical" evidence="8">
    <location>
        <begin position="381"/>
        <end position="403"/>
    </location>
</feature>
<evidence type="ECO:0000256" key="5">
    <source>
        <dbReference type="ARBA" id="ARBA00022856"/>
    </source>
</evidence>
<evidence type="ECO:0000256" key="8">
    <source>
        <dbReference type="SAM" id="Phobius"/>
    </source>
</evidence>
<evidence type="ECO:0000313" key="10">
    <source>
        <dbReference type="EMBL" id="MCQ8278581.1"/>
    </source>
</evidence>
<evidence type="ECO:0000313" key="11">
    <source>
        <dbReference type="Proteomes" id="UP001524587"/>
    </source>
</evidence>
<dbReference type="NCBIfam" id="TIGR00924">
    <property type="entry name" value="yjdL_sub1_fam"/>
    <property type="match status" value="1"/>
</dbReference>
<reference evidence="10 11" key="1">
    <citation type="submission" date="2022-06" db="EMBL/GenBank/DDBJ databases">
        <title>Endosaccharibacter gen. nov., sp. nov., endophytic bacteria isolated from sugarcane.</title>
        <authorList>
            <person name="Pitiwittayakul N."/>
            <person name="Yukphan P."/>
            <person name="Charoenyingcharoen P."/>
            <person name="Tanasupawat S."/>
        </authorList>
    </citation>
    <scope>NUCLEOTIDE SEQUENCE [LARGE SCALE GENOMIC DNA]</scope>
    <source>
        <strain evidence="10 11">KSS8</strain>
    </source>
</reference>
<comment type="subcellular location">
    <subcellularLocation>
        <location evidence="1">Cell membrane</location>
        <topology evidence="1">Multi-pass membrane protein</topology>
    </subcellularLocation>
</comment>
<dbReference type="Gene3D" id="1.20.1250.20">
    <property type="entry name" value="MFS general substrate transporter like domains"/>
    <property type="match status" value="1"/>
</dbReference>
<proteinExistence type="predicted"/>
<dbReference type="PANTHER" id="PTHR23517">
    <property type="entry name" value="RESISTANCE PROTEIN MDTM, PUTATIVE-RELATED-RELATED"/>
    <property type="match status" value="1"/>
</dbReference>
<dbReference type="PROSITE" id="PS50850">
    <property type="entry name" value="MFS"/>
    <property type="match status" value="1"/>
</dbReference>
<name>A0ABT1W915_9PROT</name>
<organism evidence="10 11">
    <name type="scientific">Endosaccharibacter trunci</name>
    <dbReference type="NCBI Taxonomy" id="2812733"/>
    <lineage>
        <taxon>Bacteria</taxon>
        <taxon>Pseudomonadati</taxon>
        <taxon>Pseudomonadota</taxon>
        <taxon>Alphaproteobacteria</taxon>
        <taxon>Acetobacterales</taxon>
        <taxon>Acetobacteraceae</taxon>
        <taxon>Endosaccharibacter</taxon>
    </lineage>
</organism>
<gene>
    <name evidence="10" type="ORF">NFI95_08965</name>
</gene>
<feature type="transmembrane region" description="Helical" evidence="8">
    <location>
        <begin position="104"/>
        <end position="120"/>
    </location>
</feature>
<feature type="transmembrane region" description="Helical" evidence="8">
    <location>
        <begin position="456"/>
        <end position="481"/>
    </location>
</feature>
<dbReference type="Pfam" id="PF00854">
    <property type="entry name" value="PTR2"/>
    <property type="match status" value="1"/>
</dbReference>
<accession>A0ABT1W915</accession>
<feature type="transmembrane region" description="Helical" evidence="8">
    <location>
        <begin position="52"/>
        <end position="72"/>
    </location>
</feature>
<feature type="transmembrane region" description="Helical" evidence="8">
    <location>
        <begin position="323"/>
        <end position="340"/>
    </location>
</feature>
<feature type="transmembrane region" description="Helical" evidence="8">
    <location>
        <begin position="26"/>
        <end position="46"/>
    </location>
</feature>
<feature type="transmembrane region" description="Helical" evidence="8">
    <location>
        <begin position="415"/>
        <end position="436"/>
    </location>
</feature>
<keyword evidence="11" id="KW-1185">Reference proteome</keyword>
<dbReference type="InterPro" id="IPR000109">
    <property type="entry name" value="POT_fam"/>
</dbReference>
<evidence type="ECO:0000256" key="6">
    <source>
        <dbReference type="ARBA" id="ARBA00022989"/>
    </source>
</evidence>
<feature type="domain" description="Major facilitator superfamily (MFS) profile" evidence="9">
    <location>
        <begin position="1"/>
        <end position="483"/>
    </location>
</feature>
<keyword evidence="4 8" id="KW-0812">Transmembrane</keyword>
<dbReference type="InterPro" id="IPR036259">
    <property type="entry name" value="MFS_trans_sf"/>
</dbReference>
<dbReference type="EMBL" id="JAMSKV010000006">
    <property type="protein sequence ID" value="MCQ8278581.1"/>
    <property type="molecule type" value="Genomic_DNA"/>
</dbReference>
<keyword evidence="7 8" id="KW-0472">Membrane</keyword>